<evidence type="ECO:0000313" key="3">
    <source>
        <dbReference type="EMBL" id="TCC84487.1"/>
    </source>
</evidence>
<dbReference type="GO" id="GO:0005886">
    <property type="term" value="C:plasma membrane"/>
    <property type="evidence" value="ECO:0007669"/>
    <property type="project" value="UniProtKB-SubCell"/>
</dbReference>
<reference evidence="3 5" key="1">
    <citation type="submission" date="2019-02" db="EMBL/GenBank/DDBJ databases">
        <title>Pedobacter sp. RP-3-8 sp. nov., isolated from Arctic soil.</title>
        <authorList>
            <person name="Dahal R.H."/>
        </authorList>
    </citation>
    <scope>NUCLEOTIDE SEQUENCE [LARGE SCALE GENOMIC DNA]</scope>
    <source>
        <strain evidence="3 5">RP-3-8</strain>
    </source>
</reference>
<feature type="transmembrane region" description="Helical" evidence="1">
    <location>
        <begin position="263"/>
        <end position="280"/>
    </location>
</feature>
<dbReference type="Pfam" id="PF09822">
    <property type="entry name" value="ABC_transp_aux"/>
    <property type="match status" value="1"/>
</dbReference>
<dbReference type="Proteomes" id="UP000291117">
    <property type="component" value="Unassembled WGS sequence"/>
</dbReference>
<reference evidence="4 6" key="2">
    <citation type="submission" date="2019-04" db="EMBL/GenBank/DDBJ databases">
        <title>Pedobacter sp. RP-1-16 sp. nov., isolated from Arctic soil.</title>
        <authorList>
            <person name="Dahal R.H."/>
            <person name="Kim D.-U."/>
        </authorList>
    </citation>
    <scope>NUCLEOTIDE SEQUENCE [LARGE SCALE GENOMIC DNA]</scope>
    <source>
        <strain evidence="4 6">RP-1-16</strain>
    </source>
</reference>
<protein>
    <submittedName>
        <fullName evidence="4">ABC transporter permease</fullName>
    </submittedName>
</protein>
<evidence type="ECO:0000313" key="6">
    <source>
        <dbReference type="Proteomes" id="UP000309594"/>
    </source>
</evidence>
<feature type="transmembrane region" description="Helical" evidence="1">
    <location>
        <begin position="232"/>
        <end position="251"/>
    </location>
</feature>
<organism evidence="4 6">
    <name type="scientific">Pedobacter hiemivivus</name>
    <dbReference type="NCBI Taxonomy" id="2530454"/>
    <lineage>
        <taxon>Bacteria</taxon>
        <taxon>Pseudomonadati</taxon>
        <taxon>Bacteroidota</taxon>
        <taxon>Sphingobacteriia</taxon>
        <taxon>Sphingobacteriales</taxon>
        <taxon>Sphingobacteriaceae</taxon>
        <taxon>Pedobacter</taxon>
    </lineage>
</organism>
<dbReference type="Pfam" id="PF12679">
    <property type="entry name" value="ABC2_membrane_2"/>
    <property type="match status" value="1"/>
</dbReference>
<evidence type="ECO:0000259" key="2">
    <source>
        <dbReference type="Pfam" id="PF09822"/>
    </source>
</evidence>
<evidence type="ECO:0000313" key="5">
    <source>
        <dbReference type="Proteomes" id="UP000291117"/>
    </source>
</evidence>
<feature type="domain" description="ABC-type uncharacterised transport system" evidence="2">
    <location>
        <begin position="482"/>
        <end position="717"/>
    </location>
</feature>
<dbReference type="EMBL" id="SWDX01000019">
    <property type="protein sequence ID" value="TKC55175.1"/>
    <property type="molecule type" value="Genomic_DNA"/>
</dbReference>
<name>A0A4U1FW90_9SPHI</name>
<accession>A0A4U1FW90</accession>
<feature type="transmembrane region" description="Helical" evidence="1">
    <location>
        <begin position="149"/>
        <end position="171"/>
    </location>
</feature>
<dbReference type="InterPro" id="IPR019196">
    <property type="entry name" value="ABC_transp_unknown"/>
</dbReference>
<dbReference type="RefSeq" id="WP_131612653.1">
    <property type="nucleotide sequence ID" value="NZ_SJSM01000033.1"/>
</dbReference>
<dbReference type="AlphaFoldDB" id="A0A4U1FW90"/>
<dbReference type="EMBL" id="SJSM01000033">
    <property type="protein sequence ID" value="TCC84487.1"/>
    <property type="molecule type" value="Genomic_DNA"/>
</dbReference>
<feature type="transmembrane region" description="Helical" evidence="1">
    <location>
        <begin position="12"/>
        <end position="40"/>
    </location>
</feature>
<proteinExistence type="predicted"/>
<dbReference type="Proteomes" id="UP000309594">
    <property type="component" value="Unassembled WGS sequence"/>
</dbReference>
<dbReference type="OrthoDB" id="609779at2"/>
<feature type="transmembrane region" description="Helical" evidence="1">
    <location>
        <begin position="118"/>
        <end position="143"/>
    </location>
</feature>
<gene>
    <name evidence="3" type="ORF">EZ444_25345</name>
    <name evidence="4" type="ORF">FBD94_25380</name>
</gene>
<dbReference type="InterPro" id="IPR029062">
    <property type="entry name" value="Class_I_gatase-like"/>
</dbReference>
<keyword evidence="1" id="KW-0472">Membrane</keyword>
<keyword evidence="5" id="KW-1185">Reference proteome</keyword>
<evidence type="ECO:0000313" key="4">
    <source>
        <dbReference type="EMBL" id="TKC55175.1"/>
    </source>
</evidence>
<dbReference type="GO" id="GO:0140359">
    <property type="term" value="F:ABC-type transporter activity"/>
    <property type="evidence" value="ECO:0007669"/>
    <property type="project" value="InterPro"/>
</dbReference>
<evidence type="ECO:0000256" key="1">
    <source>
        <dbReference type="SAM" id="Phobius"/>
    </source>
</evidence>
<dbReference type="SUPFAM" id="SSF52317">
    <property type="entry name" value="Class I glutamine amidotransferase-like"/>
    <property type="match status" value="1"/>
</dbReference>
<keyword evidence="1" id="KW-0812">Transmembrane</keyword>
<keyword evidence="1" id="KW-1133">Transmembrane helix</keyword>
<accession>A0A4R0MEK9</accession>
<sequence length="767" mass="85850">MKKIIQIARLELSLLFYSPIAWLLIMVLFVQMVLTFGVMVGQLQHLQHFGLELDFLTNRFYTATNVGAGGIYALILKSLYLYTPLITMGIISRETNSGSIKLLYSSPVKLSEIIFGKFVSMLAFNLVIIGVMGLFFIFGVLFIENFDYPHPLVAMFTCFLLLSAYAAIGIFMSSLTTYQVVAAISTFMILGSLNYIGSFGQRIDFVRDLTHSLAIGSRTNLMINGLMNSRDVIYYLVISGMFLAFTITRLDFARQTRPFLRQLSRYGLIVIVGLAVAYLSSRQPLIAYYDATDTKVNTIVKATQKILKDMGDEPVEVTEYINVMDYTYSNADPGLRILDIARWEAYLRFKSNIKLKWVYYYDSIPAPQFYAANPGKSLKTLFKERVKALELDTNDFLEPELIRKQVNLSGENGRLVMQVKYKNKTTFLRTFDDSDFWPGEPETAAALKRLIVIPPKLVFATDGYQRSVDKVGDRDYKMFFNIKTARASLINQGFDVDSIAIENHEIPSGIAALIIGDPKVAYSPAALTKIKKYVADGGNLLIVGEPGKQSVVNPLLDSLGVKMLDGTLVQRSRDYSYNLVTPRLTKEALSMYSGLNNPYQKKEIISMPGVAALSFDPQSAFKTQAILTTDAKYSWIKKGSFVLDSAALVFEAKNGDQQGAFPGALMLTRKMTHKEQRIVVAGDADFFSNKELGRSNLQTANGTLAIAIFTWFSNNEFPVDMSRPPSKDNKLKLNKAGVKTVKIVYYGLIPGAIVLLGMVLLIRRKRK</sequence>
<feature type="transmembrane region" description="Helical" evidence="1">
    <location>
        <begin position="178"/>
        <end position="197"/>
    </location>
</feature>
<comment type="caution">
    <text evidence="4">The sequence shown here is derived from an EMBL/GenBank/DDBJ whole genome shotgun (WGS) entry which is preliminary data.</text>
</comment>
<feature type="transmembrane region" description="Helical" evidence="1">
    <location>
        <begin position="60"/>
        <end position="83"/>
    </location>
</feature>
<feature type="transmembrane region" description="Helical" evidence="1">
    <location>
        <begin position="743"/>
        <end position="762"/>
    </location>
</feature>